<dbReference type="InterPro" id="IPR015791">
    <property type="entry name" value="Antimic/Inh_G_crystallin-like"/>
</dbReference>
<name>A0A4R5FJH3_9ACTN</name>
<comment type="caution">
    <text evidence="2">The sequence shown here is derived from an EMBL/GenBank/DDBJ whole genome shotgun (WGS) entry which is preliminary data.</text>
</comment>
<evidence type="ECO:0000313" key="2">
    <source>
        <dbReference type="EMBL" id="TDE51549.1"/>
    </source>
</evidence>
<dbReference type="InterPro" id="IPR011024">
    <property type="entry name" value="G_crystallin-like"/>
</dbReference>
<dbReference type="GO" id="GO:0006952">
    <property type="term" value="P:defense response"/>
    <property type="evidence" value="ECO:0007669"/>
    <property type="project" value="InterPro"/>
</dbReference>
<dbReference type="Proteomes" id="UP000295136">
    <property type="component" value="Unassembled WGS sequence"/>
</dbReference>
<dbReference type="GO" id="GO:0045926">
    <property type="term" value="P:negative regulation of growth"/>
    <property type="evidence" value="ECO:0007669"/>
    <property type="project" value="InterPro"/>
</dbReference>
<evidence type="ECO:0008006" key="4">
    <source>
        <dbReference type="Google" id="ProtNLM"/>
    </source>
</evidence>
<evidence type="ECO:0000256" key="1">
    <source>
        <dbReference type="SAM" id="SignalP"/>
    </source>
</evidence>
<keyword evidence="1" id="KW-0732">Signal</keyword>
<organism evidence="2 3">
    <name type="scientific">Nonomuraea mesophila</name>
    <dbReference type="NCBI Taxonomy" id="2530382"/>
    <lineage>
        <taxon>Bacteria</taxon>
        <taxon>Bacillati</taxon>
        <taxon>Actinomycetota</taxon>
        <taxon>Actinomycetes</taxon>
        <taxon>Streptosporangiales</taxon>
        <taxon>Streptosporangiaceae</taxon>
        <taxon>Nonomuraea</taxon>
    </lineage>
</organism>
<sequence length="104" mass="11160">MRKMSLVLVPALAAGLITFAPTTAQASTFVVYEGSHYTGRSAALSACGMSNIPYNGSYKWYATGQSARMYNQPNGVGVGHYTFSASRSGERPEGFGWKSIIIHC</sequence>
<proteinExistence type="predicted"/>
<dbReference type="AlphaFoldDB" id="A0A4R5FJH3"/>
<dbReference type="InterPro" id="IPR015201">
    <property type="entry name" value="Antimicrobial_MiAMP1"/>
</dbReference>
<accession>A0A4R5FJH3</accession>
<dbReference type="Gene3D" id="2.60.20.30">
    <property type="match status" value="1"/>
</dbReference>
<reference evidence="2 3" key="1">
    <citation type="submission" date="2019-03" db="EMBL/GenBank/DDBJ databases">
        <title>Draft genome sequences of novel Actinobacteria.</title>
        <authorList>
            <person name="Sahin N."/>
            <person name="Ay H."/>
            <person name="Saygin H."/>
        </authorList>
    </citation>
    <scope>NUCLEOTIDE SEQUENCE [LARGE SCALE GENOMIC DNA]</scope>
    <source>
        <strain evidence="2 3">6K102</strain>
    </source>
</reference>
<feature type="chain" id="PRO_5020596112" description="Lactococcin 972 family bacteriocin" evidence="1">
    <location>
        <begin position="27"/>
        <end position="104"/>
    </location>
</feature>
<gene>
    <name evidence="2" type="ORF">E1295_18265</name>
</gene>
<feature type="signal peptide" evidence="1">
    <location>
        <begin position="1"/>
        <end position="26"/>
    </location>
</feature>
<dbReference type="SUPFAM" id="SSF49695">
    <property type="entry name" value="gamma-Crystallin-like"/>
    <property type="match status" value="1"/>
</dbReference>
<protein>
    <recommendedName>
        <fullName evidence="4">Lactococcin 972 family bacteriocin</fullName>
    </recommendedName>
</protein>
<dbReference type="EMBL" id="SMLD01000042">
    <property type="protein sequence ID" value="TDE51549.1"/>
    <property type="molecule type" value="Genomic_DNA"/>
</dbReference>
<evidence type="ECO:0000313" key="3">
    <source>
        <dbReference type="Proteomes" id="UP000295136"/>
    </source>
</evidence>
<keyword evidence="3" id="KW-1185">Reference proteome</keyword>
<dbReference type="Pfam" id="PF09117">
    <property type="entry name" value="MiAMP1"/>
    <property type="match status" value="1"/>
</dbReference>